<organism evidence="1 2">
    <name type="scientific">Ogataea polymorpha</name>
    <dbReference type="NCBI Taxonomy" id="460523"/>
    <lineage>
        <taxon>Eukaryota</taxon>
        <taxon>Fungi</taxon>
        <taxon>Dikarya</taxon>
        <taxon>Ascomycota</taxon>
        <taxon>Saccharomycotina</taxon>
        <taxon>Pichiomycetes</taxon>
        <taxon>Pichiales</taxon>
        <taxon>Pichiaceae</taxon>
        <taxon>Ogataea</taxon>
    </lineage>
</organism>
<protein>
    <submittedName>
        <fullName evidence="1">Uncharacterized protein</fullName>
    </submittedName>
</protein>
<dbReference type="Proteomes" id="UP000788993">
    <property type="component" value="Unassembled WGS sequence"/>
</dbReference>
<evidence type="ECO:0000313" key="2">
    <source>
        <dbReference type="Proteomes" id="UP000788993"/>
    </source>
</evidence>
<dbReference type="EMBL" id="JAEUBD010001062">
    <property type="protein sequence ID" value="KAH3667572.1"/>
    <property type="molecule type" value="Genomic_DNA"/>
</dbReference>
<accession>A0A9P8PA40</accession>
<evidence type="ECO:0000313" key="1">
    <source>
        <dbReference type="EMBL" id="KAH3667572.1"/>
    </source>
</evidence>
<proteinExistence type="predicted"/>
<dbReference type="AlphaFoldDB" id="A0A9P8PA40"/>
<name>A0A9P8PA40_9ASCO</name>
<gene>
    <name evidence="1" type="ORF">OGATHE_003095</name>
</gene>
<reference evidence="1" key="1">
    <citation type="journal article" date="2021" name="Open Biol.">
        <title>Shared evolutionary footprints suggest mitochondrial oxidative damage underlies multiple complex I losses in fungi.</title>
        <authorList>
            <person name="Schikora-Tamarit M.A."/>
            <person name="Marcet-Houben M."/>
            <person name="Nosek J."/>
            <person name="Gabaldon T."/>
        </authorList>
    </citation>
    <scope>NUCLEOTIDE SEQUENCE</scope>
    <source>
        <strain evidence="1">NCAIM Y.01608</strain>
    </source>
</reference>
<comment type="caution">
    <text evidence="1">The sequence shown here is derived from an EMBL/GenBank/DDBJ whole genome shotgun (WGS) entry which is preliminary data.</text>
</comment>
<reference evidence="1" key="2">
    <citation type="submission" date="2021-01" db="EMBL/GenBank/DDBJ databases">
        <authorList>
            <person name="Schikora-Tamarit M.A."/>
        </authorList>
    </citation>
    <scope>NUCLEOTIDE SEQUENCE</scope>
    <source>
        <strain evidence="1">NCAIM Y.01608</strain>
    </source>
</reference>
<keyword evidence="2" id="KW-1185">Reference proteome</keyword>
<sequence length="133" mass="15039">MSVESSSEVVESGDQRVVIELEGLAFEPVPMPLVSFQNLLQVDYEQGLVAQILVLHHWHPIPKAERQVVRGLQRQHQADIALDLVQVGLFQPPNLAGLRVNLMYFDIFAVMDFHPHKSPSIWQLDSIYQSALS</sequence>